<dbReference type="SUPFAM" id="SSF116734">
    <property type="entry name" value="DNA methylase specificity domain"/>
    <property type="match status" value="2"/>
</dbReference>
<protein>
    <submittedName>
        <fullName evidence="6">Restriction endonuclease subunit S</fullName>
    </submittedName>
</protein>
<dbReference type="PANTHER" id="PTHR30408:SF12">
    <property type="entry name" value="TYPE I RESTRICTION ENZYME MJAVIII SPECIFICITY SUBUNIT"/>
    <property type="match status" value="1"/>
</dbReference>
<dbReference type="InterPro" id="IPR044946">
    <property type="entry name" value="Restrct_endonuc_typeI_TRD_sf"/>
</dbReference>
<reference evidence="6 7" key="1">
    <citation type="submission" date="2018-05" db="EMBL/GenBank/DDBJ databases">
        <title>Complete Genome Sequence of Deinococcus sp. strain 17bor-2.</title>
        <authorList>
            <person name="Srinivasan S."/>
        </authorList>
    </citation>
    <scope>NUCLEOTIDE SEQUENCE [LARGE SCALE GENOMIC DNA]</scope>
    <source>
        <strain evidence="6 7">17bor-2</strain>
    </source>
</reference>
<dbReference type="InterPro" id="IPR000055">
    <property type="entry name" value="Restrct_endonuc_typeI_TRD"/>
</dbReference>
<keyword evidence="6" id="KW-0378">Hydrolase</keyword>
<evidence type="ECO:0000256" key="4">
    <source>
        <dbReference type="SAM" id="Coils"/>
    </source>
</evidence>
<dbReference type="Proteomes" id="UP000245368">
    <property type="component" value="Chromosome"/>
</dbReference>
<dbReference type="Gene3D" id="1.10.287.1120">
    <property type="entry name" value="Bipartite methylase S protein"/>
    <property type="match status" value="1"/>
</dbReference>
<gene>
    <name evidence="6" type="ORF">DKM44_14390</name>
</gene>
<evidence type="ECO:0000313" key="6">
    <source>
        <dbReference type="EMBL" id="AWN24270.1"/>
    </source>
</evidence>
<evidence type="ECO:0000256" key="2">
    <source>
        <dbReference type="ARBA" id="ARBA00022747"/>
    </source>
</evidence>
<dbReference type="InterPro" id="IPR052021">
    <property type="entry name" value="Type-I_RS_S_subunit"/>
</dbReference>
<feature type="domain" description="Type I restriction modification DNA specificity" evidence="5">
    <location>
        <begin position="219"/>
        <end position="384"/>
    </location>
</feature>
<dbReference type="Gene3D" id="3.90.220.20">
    <property type="entry name" value="DNA methylase specificity domains"/>
    <property type="match status" value="2"/>
</dbReference>
<dbReference type="GO" id="GO:0009307">
    <property type="term" value="P:DNA restriction-modification system"/>
    <property type="evidence" value="ECO:0007669"/>
    <property type="project" value="UniProtKB-KW"/>
</dbReference>
<dbReference type="KEGG" id="dez:DKM44_14390"/>
<organism evidence="6 7">
    <name type="scientific">Deinococcus irradiatisoli</name>
    <dbReference type="NCBI Taxonomy" id="2202254"/>
    <lineage>
        <taxon>Bacteria</taxon>
        <taxon>Thermotogati</taxon>
        <taxon>Deinococcota</taxon>
        <taxon>Deinococci</taxon>
        <taxon>Deinococcales</taxon>
        <taxon>Deinococcaceae</taxon>
        <taxon>Deinococcus</taxon>
    </lineage>
</organism>
<keyword evidence="2" id="KW-0680">Restriction system</keyword>
<feature type="coiled-coil region" evidence="4">
    <location>
        <begin position="375"/>
        <end position="402"/>
    </location>
</feature>
<keyword evidence="6" id="KW-0540">Nuclease</keyword>
<sequence length="418" mass="46548">MGMKPGFKQTDMGMLPDDWNLIPLRDILSTPPKYGINAPAVDFDDTLPRYIRITDISDDGRFIQDKPVSVNHALAENYRVKQNDILLARTGASVGKSYIHKDGKRSPVYAGFLIKVSVNASKASADYVANFFRTGFYWSWVRITSQRSGQPGINGQEYGSLFLPLPPLPEQQAIAAALSDVDALIAAQEALLAKKRAIKQGAMQDLLTGRKRLPGFEGEWEEKRLGDIAFIDQDNLSAGTNRDFTFYYVSLEDVERGKLLSTSEISFGNSSPRARRVVQASDILFSTVRPNLQSHLLWDYTLSPIIASTGFSVIRCHKCYVPHFVYQSIYSKSVSNQIDALLTGSNYPAISSNEVKKLRLLIPPYPEQQAIAVILSDMDAEIEALEAQVRKTQVLKQGMMQELLTGRIRLVPVPEEVA</sequence>
<dbReference type="OrthoDB" id="63201at2"/>
<name>A0A2Z3JM84_9DEIO</name>
<accession>A0A2Z3JM84</accession>
<dbReference type="EMBL" id="CP029494">
    <property type="protein sequence ID" value="AWN24270.1"/>
    <property type="molecule type" value="Genomic_DNA"/>
</dbReference>
<dbReference type="GO" id="GO:0003677">
    <property type="term" value="F:DNA binding"/>
    <property type="evidence" value="ECO:0007669"/>
    <property type="project" value="UniProtKB-KW"/>
</dbReference>
<dbReference type="GO" id="GO:0004519">
    <property type="term" value="F:endonuclease activity"/>
    <property type="evidence" value="ECO:0007669"/>
    <property type="project" value="UniProtKB-KW"/>
</dbReference>
<keyword evidence="4" id="KW-0175">Coiled coil</keyword>
<feature type="domain" description="Type I restriction modification DNA specificity" evidence="5">
    <location>
        <begin position="50"/>
        <end position="191"/>
    </location>
</feature>
<dbReference type="REBASE" id="252741">
    <property type="entry name" value="S.Dsp17ORF14395P"/>
</dbReference>
<dbReference type="PANTHER" id="PTHR30408">
    <property type="entry name" value="TYPE-1 RESTRICTION ENZYME ECOKI SPECIFICITY PROTEIN"/>
    <property type="match status" value="1"/>
</dbReference>
<evidence type="ECO:0000256" key="3">
    <source>
        <dbReference type="ARBA" id="ARBA00023125"/>
    </source>
</evidence>
<evidence type="ECO:0000259" key="5">
    <source>
        <dbReference type="Pfam" id="PF01420"/>
    </source>
</evidence>
<proteinExistence type="inferred from homology"/>
<comment type="similarity">
    <text evidence="1">Belongs to the type-I restriction system S methylase family.</text>
</comment>
<evidence type="ECO:0000313" key="7">
    <source>
        <dbReference type="Proteomes" id="UP000245368"/>
    </source>
</evidence>
<keyword evidence="7" id="KW-1185">Reference proteome</keyword>
<evidence type="ECO:0000256" key="1">
    <source>
        <dbReference type="ARBA" id="ARBA00010923"/>
    </source>
</evidence>
<dbReference type="CDD" id="cd17521">
    <property type="entry name" value="RMtype1_S_Sau13435ORF2165P_TRD2-CR2_like"/>
    <property type="match status" value="1"/>
</dbReference>
<dbReference type="AlphaFoldDB" id="A0A2Z3JM84"/>
<keyword evidence="6" id="KW-0255">Endonuclease</keyword>
<keyword evidence="3" id="KW-0238">DNA-binding</keyword>
<dbReference type="Pfam" id="PF01420">
    <property type="entry name" value="Methylase_S"/>
    <property type="match status" value="2"/>
</dbReference>